<feature type="region of interest" description="Disordered" evidence="1">
    <location>
        <begin position="125"/>
        <end position="164"/>
    </location>
</feature>
<dbReference type="Pfam" id="PF11951">
    <property type="entry name" value="Fungal_trans_2"/>
    <property type="match status" value="1"/>
</dbReference>
<accession>A0A0K6FW12</accession>
<dbReference type="Gene3D" id="3.30.420.10">
    <property type="entry name" value="Ribonuclease H-like superfamily/Ribonuclease H"/>
    <property type="match status" value="1"/>
</dbReference>
<evidence type="ECO:0000313" key="3">
    <source>
        <dbReference type="Proteomes" id="UP000044841"/>
    </source>
</evidence>
<dbReference type="InterPro" id="IPR021858">
    <property type="entry name" value="Fun_TF"/>
</dbReference>
<keyword evidence="3" id="KW-1185">Reference proteome</keyword>
<feature type="region of interest" description="Disordered" evidence="1">
    <location>
        <begin position="1"/>
        <end position="41"/>
    </location>
</feature>
<feature type="region of interest" description="Disordered" evidence="1">
    <location>
        <begin position="702"/>
        <end position="726"/>
    </location>
</feature>
<evidence type="ECO:0000256" key="1">
    <source>
        <dbReference type="SAM" id="MobiDB-lite"/>
    </source>
</evidence>
<evidence type="ECO:0000313" key="2">
    <source>
        <dbReference type="EMBL" id="CUA70475.1"/>
    </source>
</evidence>
<feature type="compositionally biased region" description="Basic residues" evidence="1">
    <location>
        <begin position="1"/>
        <end position="10"/>
    </location>
</feature>
<sequence length="1114" mass="125720">MTYTPARKRRIEAAARARQGKKPRLSTSSSPGITQPIGTPEEGLTAPITCIPNVSFNTLHSLSPSGACNTLPPLQTVFRVNDGISQPRINLPAPSCNANCTKGAVLRAIPGTPCISEHQGSHFTQAQNVASSPASSSVSSGDWGDIEGSLEIDNGPTSKQPPARENAENALKSIEALLHPPRNTGQGYKPCKLDSVTRKRYEAIAACLRFYLRSGVNFTDASWNAAIGAGRGEWYARMIRLWTQRFVTTGCLPMNNFGAKHHSILEDEDIASEIRFYLRDKGKYITAEDLTGFVNTPEVQQHFGLSKPVSKRTARRWLRRMGYQWRQHKAGLYYDGHEREDVVQYRQQVFLPKWKALEPFMPSWDHDSGLEIPLVLQGAQQEVTIWFHDATTAYAHDRCDVYWVPVDKHATPRKKGQGLSVMFADYISARHGFLASCDGRLTARKILQAGKNREGYLTNVDICQQFRSAVKLAKQEYPKERHLFVYDNARIHTKRPPTAPSARSMTKGESLLRVQTVDSQGNKIKVRMDNPQFPDGSDQELYLPGPEGMFKGMEVLLQERGYDTAGLKAQCQNFKCVDPSADCCCRRILFRIFDTDNGPKSILESLAEELGTEVIFLPKYHCELNPIEQCWGYAKRLYRKAPPSSRVADVEKNMLQALSMVPIESIRRFVARSCRFIDAYAEGLDGPNAAASDWVKRRFRRHRNRPSLPPEQRRTQEAPSPFIGDPYPTSIPHVLRLDSEHVHKVIHQVLSQFSRLGFRIFMPGRIQADAAMVRRVYRSDLLRWIMFLGAQITQMLLDGVGRKNYLDLVRHLHRQIVLDSPVSLNADLTTRLGAALDLAFYAFMVSDSTTGYLLLKKTTPLWYQFAAEYPRIRPYGLAVSLSYTISAPRYELSKFVLWDIICALAFGVPSILQYDTDDYSIDSRQGVLEWVYGCPLPFIVLLAKINASRNSGLPPDSSDWRQVEIYLKQWSPKLTYADKESRTAIARLAIQECWRQSVHIYLYMGMCGADSADPRVETCVRQVVRLSGTIEDTSPLGLHLFIPCLIAGVAARSECHRTALQARMYASREANSWILRGADFVSVLNHLWHGVAQRGQAVKWEDYVRSRCAMFVIE</sequence>
<feature type="compositionally biased region" description="Polar residues" evidence="1">
    <location>
        <begin position="25"/>
        <end position="37"/>
    </location>
</feature>
<dbReference type="GO" id="GO:0003676">
    <property type="term" value="F:nucleic acid binding"/>
    <property type="evidence" value="ECO:0007669"/>
    <property type="project" value="InterPro"/>
</dbReference>
<dbReference type="InterPro" id="IPR036397">
    <property type="entry name" value="RNaseH_sf"/>
</dbReference>
<organism evidence="2 3">
    <name type="scientific">Rhizoctonia solani</name>
    <dbReference type="NCBI Taxonomy" id="456999"/>
    <lineage>
        <taxon>Eukaryota</taxon>
        <taxon>Fungi</taxon>
        <taxon>Dikarya</taxon>
        <taxon>Basidiomycota</taxon>
        <taxon>Agaricomycotina</taxon>
        <taxon>Agaricomycetes</taxon>
        <taxon>Cantharellales</taxon>
        <taxon>Ceratobasidiaceae</taxon>
        <taxon>Rhizoctonia</taxon>
    </lineage>
</organism>
<protein>
    <submittedName>
        <fullName evidence="2">Putative cellulose synthase A catalytic subunit 3 [UDP-forming]</fullName>
    </submittedName>
</protein>
<dbReference type="PANTHER" id="PTHR35871">
    <property type="entry name" value="EXPRESSED PROTEIN"/>
    <property type="match status" value="1"/>
</dbReference>
<gene>
    <name evidence="2" type="ORF">RSOLAG22IIIB_04213</name>
</gene>
<dbReference type="EMBL" id="CYGV01001113">
    <property type="protein sequence ID" value="CUA70475.1"/>
    <property type="molecule type" value="Genomic_DNA"/>
</dbReference>
<dbReference type="AlphaFoldDB" id="A0A0K6FW12"/>
<proteinExistence type="predicted"/>
<reference evidence="2 3" key="1">
    <citation type="submission" date="2015-07" db="EMBL/GenBank/DDBJ databases">
        <authorList>
            <person name="Noorani M."/>
        </authorList>
    </citation>
    <scope>NUCLEOTIDE SEQUENCE [LARGE SCALE GENOMIC DNA]</scope>
    <source>
        <strain evidence="2">BBA 69670</strain>
    </source>
</reference>
<dbReference type="PANTHER" id="PTHR35871:SF1">
    <property type="entry name" value="CXC1-LIKE CYSTEINE CLUSTER ASSOCIATED WITH KDZ TRANSPOSASES DOMAIN-CONTAINING PROTEIN"/>
    <property type="match status" value="1"/>
</dbReference>
<feature type="compositionally biased region" description="Low complexity" evidence="1">
    <location>
        <begin position="129"/>
        <end position="140"/>
    </location>
</feature>
<dbReference type="Proteomes" id="UP000044841">
    <property type="component" value="Unassembled WGS sequence"/>
</dbReference>
<name>A0A0K6FW12_9AGAM</name>